<name>A0A220UEM7_9MICO</name>
<evidence type="ECO:0000313" key="3">
    <source>
        <dbReference type="Proteomes" id="UP000198398"/>
    </source>
</evidence>
<organism evidence="2 3">
    <name type="scientific">Brachybacterium avium</name>
    <dbReference type="NCBI Taxonomy" id="2017485"/>
    <lineage>
        <taxon>Bacteria</taxon>
        <taxon>Bacillati</taxon>
        <taxon>Actinomycetota</taxon>
        <taxon>Actinomycetes</taxon>
        <taxon>Micrococcales</taxon>
        <taxon>Dermabacteraceae</taxon>
        <taxon>Brachybacterium</taxon>
    </lineage>
</organism>
<keyword evidence="1" id="KW-0812">Transmembrane</keyword>
<keyword evidence="1" id="KW-0472">Membrane</keyword>
<sequence length="74" mass="7544">MATTPPESAVTPLRRSKPAVGHPLLFSFLLAAAALGTLLLLVTGPSIGLPLAIGSAAALITLVVLTWIFTGPRL</sequence>
<evidence type="ECO:0000313" key="2">
    <source>
        <dbReference type="EMBL" id="ASK66555.1"/>
    </source>
</evidence>
<feature type="transmembrane region" description="Helical" evidence="1">
    <location>
        <begin position="49"/>
        <end position="69"/>
    </location>
</feature>
<evidence type="ECO:0000256" key="1">
    <source>
        <dbReference type="SAM" id="Phobius"/>
    </source>
</evidence>
<accession>A0A220UEM7</accession>
<keyword evidence="1" id="KW-1133">Transmembrane helix</keyword>
<reference evidence="3" key="1">
    <citation type="submission" date="2017-07" db="EMBL/GenBank/DDBJ databases">
        <title>Brachybacterium sp. VR2415.</title>
        <authorList>
            <person name="Tak E.J."/>
            <person name="Bae J.-W."/>
        </authorList>
    </citation>
    <scope>NUCLEOTIDE SEQUENCE [LARGE SCALE GENOMIC DNA]</scope>
    <source>
        <strain evidence="3">VR2415</strain>
    </source>
</reference>
<gene>
    <name evidence="2" type="ORF">CFK39_12900</name>
</gene>
<feature type="transmembrane region" description="Helical" evidence="1">
    <location>
        <begin position="20"/>
        <end position="42"/>
    </location>
</feature>
<protein>
    <submittedName>
        <fullName evidence="2">Uncharacterized protein</fullName>
    </submittedName>
</protein>
<keyword evidence="3" id="KW-1185">Reference proteome</keyword>
<dbReference type="Proteomes" id="UP000198398">
    <property type="component" value="Chromosome"/>
</dbReference>
<dbReference type="AlphaFoldDB" id="A0A220UEM7"/>
<dbReference type="EMBL" id="CP022316">
    <property type="protein sequence ID" value="ASK66555.1"/>
    <property type="molecule type" value="Genomic_DNA"/>
</dbReference>
<dbReference type="RefSeq" id="WP_089065795.1">
    <property type="nucleotide sequence ID" value="NZ_CP022316.1"/>
</dbReference>
<dbReference type="KEGG" id="brv:CFK39_12900"/>
<proteinExistence type="predicted"/>